<comment type="caution">
    <text evidence="2">The sequence shown here is derived from an EMBL/GenBank/DDBJ whole genome shotgun (WGS) entry which is preliminary data.</text>
</comment>
<feature type="region of interest" description="Disordered" evidence="1">
    <location>
        <begin position="1"/>
        <end position="63"/>
    </location>
</feature>
<dbReference type="STRING" id="442562.Rumeso_04902"/>
<protein>
    <submittedName>
        <fullName evidence="2">Uncharacterized protein</fullName>
    </submittedName>
</protein>
<evidence type="ECO:0000313" key="2">
    <source>
        <dbReference type="EMBL" id="EYD71501.1"/>
    </source>
</evidence>
<gene>
    <name evidence="2" type="ORF">Rumeso_04902</name>
</gene>
<feature type="compositionally biased region" description="Basic and acidic residues" evidence="1">
    <location>
        <begin position="18"/>
        <end position="30"/>
    </location>
</feature>
<evidence type="ECO:0000256" key="1">
    <source>
        <dbReference type="SAM" id="MobiDB-lite"/>
    </source>
</evidence>
<dbReference type="RefSeq" id="WP_037284233.1">
    <property type="nucleotide sequence ID" value="NZ_KK088637.1"/>
</dbReference>
<proteinExistence type="predicted"/>
<dbReference type="EMBL" id="AOSK01000136">
    <property type="protein sequence ID" value="EYD71501.1"/>
    <property type="molecule type" value="Genomic_DNA"/>
</dbReference>
<dbReference type="HOGENOM" id="CLU_2883156_0_0_5"/>
<organism evidence="2 3">
    <name type="scientific">Rubellimicrobium mesophilum DSM 19309</name>
    <dbReference type="NCBI Taxonomy" id="442562"/>
    <lineage>
        <taxon>Bacteria</taxon>
        <taxon>Pseudomonadati</taxon>
        <taxon>Pseudomonadota</taxon>
        <taxon>Alphaproteobacteria</taxon>
        <taxon>Rhodobacterales</taxon>
        <taxon>Roseobacteraceae</taxon>
        <taxon>Rubellimicrobium</taxon>
    </lineage>
</organism>
<keyword evidence="3" id="KW-1185">Reference proteome</keyword>
<dbReference type="AlphaFoldDB" id="A0A017HAV9"/>
<sequence length="63" mass="6860">MGTDTTPPDIEPSDLDDENARRRQPSERVRKAVVNDNTNGAPRLQHTPDPSPDGIVLLSLVPS</sequence>
<reference evidence="2 3" key="1">
    <citation type="submission" date="2013-02" db="EMBL/GenBank/DDBJ databases">
        <authorList>
            <person name="Fiebig A."/>
            <person name="Goeker M."/>
            <person name="Klenk H.-P.P."/>
        </authorList>
    </citation>
    <scope>NUCLEOTIDE SEQUENCE [LARGE SCALE GENOMIC DNA]</scope>
    <source>
        <strain evidence="2 3">DSM 19309</strain>
    </source>
</reference>
<accession>A0A017HAV9</accession>
<evidence type="ECO:0000313" key="3">
    <source>
        <dbReference type="Proteomes" id="UP000019666"/>
    </source>
</evidence>
<name>A0A017HAV9_9RHOB</name>
<dbReference type="Proteomes" id="UP000019666">
    <property type="component" value="Unassembled WGS sequence"/>
</dbReference>